<dbReference type="EMBL" id="AHMS02000035">
    <property type="protein sequence ID" value="EMN16302.1"/>
    <property type="molecule type" value="Genomic_DNA"/>
</dbReference>
<dbReference type="Proteomes" id="UP000012166">
    <property type="component" value="Unassembled WGS sequence"/>
</dbReference>
<gene>
    <name evidence="1" type="ORF">LEP1GSC056_0064</name>
</gene>
<dbReference type="AlphaFoldDB" id="A0ABC9SEY9"/>
<evidence type="ECO:0000313" key="2">
    <source>
        <dbReference type="Proteomes" id="UP000012166"/>
    </source>
</evidence>
<name>A0ABC9SEY9_LEPBO</name>
<proteinExistence type="predicted"/>
<evidence type="ECO:0000313" key="1">
    <source>
        <dbReference type="EMBL" id="EMN16302.1"/>
    </source>
</evidence>
<comment type="caution">
    <text evidence="1">The sequence shown here is derived from an EMBL/GenBank/DDBJ whole genome shotgun (WGS) entry which is preliminary data.</text>
</comment>
<sequence>METGKSTLYDFIICLIHSGNGTDLKRMFRLLGTSVQNFIL</sequence>
<accession>A0ABC9SEY9</accession>
<reference evidence="1 2" key="1">
    <citation type="submission" date="2013-01" db="EMBL/GenBank/DDBJ databases">
        <authorList>
            <person name="Harkins D.M."/>
            <person name="Durkin A.S."/>
            <person name="Brinkac L.M."/>
            <person name="Haft D.H."/>
            <person name="Selengut J.D."/>
            <person name="Sanka R."/>
            <person name="DePew J."/>
            <person name="Purushe J."/>
            <person name="Hartskeerl R.A."/>
            <person name="Ahmed A."/>
            <person name="van der Linden H."/>
            <person name="Goris M.G.A."/>
            <person name="Vinetz J.M."/>
            <person name="Sutton G.G."/>
            <person name="Nierman W.C."/>
            <person name="Fouts D.E."/>
        </authorList>
    </citation>
    <scope>NUCLEOTIDE SEQUENCE [LARGE SCALE GENOMIC DNA]</scope>
    <source>
        <strain evidence="1 2">Brem 328</strain>
    </source>
</reference>
<organism evidence="1 2">
    <name type="scientific">Leptospira borgpetersenii str. Brem 328</name>
    <dbReference type="NCBI Taxonomy" id="1049780"/>
    <lineage>
        <taxon>Bacteria</taxon>
        <taxon>Pseudomonadati</taxon>
        <taxon>Spirochaetota</taxon>
        <taxon>Spirochaetia</taxon>
        <taxon>Leptospirales</taxon>
        <taxon>Leptospiraceae</taxon>
        <taxon>Leptospira</taxon>
    </lineage>
</organism>
<protein>
    <submittedName>
        <fullName evidence="1">Uncharacterized protein</fullName>
    </submittedName>
</protein>